<dbReference type="Pfam" id="PF11196">
    <property type="entry name" value="DUF2834"/>
    <property type="match status" value="1"/>
</dbReference>
<proteinExistence type="predicted"/>
<keyword evidence="1" id="KW-1133">Transmembrane helix</keyword>
<evidence type="ECO:0000313" key="2">
    <source>
        <dbReference type="EMBL" id="PPK39946.1"/>
    </source>
</evidence>
<feature type="transmembrane region" description="Helical" evidence="1">
    <location>
        <begin position="44"/>
        <end position="62"/>
    </location>
</feature>
<dbReference type="Proteomes" id="UP000238541">
    <property type="component" value="Unassembled WGS sequence"/>
</dbReference>
<reference evidence="3" key="1">
    <citation type="submission" date="2017-06" db="EMBL/GenBank/DDBJ databases">
        <authorList>
            <person name="Furmanczyk E.M."/>
        </authorList>
    </citation>
    <scope>NUCLEOTIDE SEQUENCE [LARGE SCALE GENOMIC DNA]</scope>
    <source>
        <strain evidence="3">AP3_16</strain>
    </source>
</reference>
<keyword evidence="1" id="KW-0472">Membrane</keyword>
<evidence type="ECO:0000313" key="3">
    <source>
        <dbReference type="Proteomes" id="UP000238541"/>
    </source>
</evidence>
<dbReference type="RefSeq" id="WP_104447214.1">
    <property type="nucleotide sequence ID" value="NZ_NIRS01000001.1"/>
</dbReference>
<keyword evidence="1" id="KW-0812">Transmembrane</keyword>
<protein>
    <submittedName>
        <fullName evidence="2">DUF2834 domain-containing protein</fullName>
    </submittedName>
</protein>
<comment type="caution">
    <text evidence="2">The sequence shown here is derived from an EMBL/GenBank/DDBJ whole genome shotgun (WGS) entry which is preliminary data.</text>
</comment>
<gene>
    <name evidence="2" type="ORF">CD175_00450</name>
</gene>
<name>A0A2S6FR79_9PSED</name>
<accession>A0A2S6FR79</accession>
<sequence>MNAIALPLIALIAFAGYTLSVMLQAEQSLIDFGISLISRPDTAQVVIDLYLLATLAGIWMYRDARKRGLSTLSVVPYLLITAVFVSVGPLLYLVVRGVQDRKRLAAATRQI</sequence>
<dbReference type="InterPro" id="IPR021362">
    <property type="entry name" value="DUF2834"/>
</dbReference>
<keyword evidence="3" id="KW-1185">Reference proteome</keyword>
<feature type="transmembrane region" description="Helical" evidence="1">
    <location>
        <begin position="74"/>
        <end position="95"/>
    </location>
</feature>
<dbReference type="AlphaFoldDB" id="A0A2S6FR79"/>
<evidence type="ECO:0000256" key="1">
    <source>
        <dbReference type="SAM" id="Phobius"/>
    </source>
</evidence>
<dbReference type="EMBL" id="NIRS01000001">
    <property type="protein sequence ID" value="PPK39946.1"/>
    <property type="molecule type" value="Genomic_DNA"/>
</dbReference>
<organism evidence="2 3">
    <name type="scientific">Pseudomonas laurylsulfatiphila</name>
    <dbReference type="NCBI Taxonomy" id="2011015"/>
    <lineage>
        <taxon>Bacteria</taxon>
        <taxon>Pseudomonadati</taxon>
        <taxon>Pseudomonadota</taxon>
        <taxon>Gammaproteobacteria</taxon>
        <taxon>Pseudomonadales</taxon>
        <taxon>Pseudomonadaceae</taxon>
        <taxon>Pseudomonas</taxon>
    </lineage>
</organism>